<feature type="domain" description="OBG-type G" evidence="3">
    <location>
        <begin position="176"/>
        <end position="346"/>
    </location>
</feature>
<reference evidence="5" key="1">
    <citation type="journal article" date="2020" name="mSystems">
        <title>Genome- and Community-Level Interaction Insights into Carbon Utilization and Element Cycling Functions of Hydrothermarchaeota in Hydrothermal Sediment.</title>
        <authorList>
            <person name="Zhou Z."/>
            <person name="Liu Y."/>
            <person name="Xu W."/>
            <person name="Pan J."/>
            <person name="Luo Z.H."/>
            <person name="Li M."/>
        </authorList>
    </citation>
    <scope>NUCLEOTIDE SEQUENCE [LARGE SCALE GENOMIC DNA]</scope>
    <source>
        <strain evidence="5">SpSt-637</strain>
        <strain evidence="4">SpSt-667</strain>
    </source>
</reference>
<dbReference type="Pfam" id="PF17835">
    <property type="entry name" value="NOG1_N"/>
    <property type="match status" value="1"/>
</dbReference>
<evidence type="ECO:0000259" key="3">
    <source>
        <dbReference type="PROSITE" id="PS51710"/>
    </source>
</evidence>
<dbReference type="InterPro" id="IPR027417">
    <property type="entry name" value="P-loop_NTPase"/>
</dbReference>
<name>A0A7C4NSW8_9CREN</name>
<dbReference type="NCBIfam" id="TIGR00231">
    <property type="entry name" value="small_GTP"/>
    <property type="match status" value="1"/>
</dbReference>
<dbReference type="PROSITE" id="PS51710">
    <property type="entry name" value="G_OBG"/>
    <property type="match status" value="1"/>
</dbReference>
<dbReference type="Gene3D" id="3.40.50.300">
    <property type="entry name" value="P-loop containing nucleotide triphosphate hydrolases"/>
    <property type="match status" value="1"/>
</dbReference>
<dbReference type="InterPro" id="IPR006073">
    <property type="entry name" value="GTP-bd"/>
</dbReference>
<dbReference type="InterPro" id="IPR010674">
    <property type="entry name" value="NOG1_Rossman_fold_dom"/>
</dbReference>
<gene>
    <name evidence="5" type="ORF">ENU08_03315</name>
    <name evidence="4" type="ORF">ENU41_02770</name>
</gene>
<dbReference type="SUPFAM" id="SSF52540">
    <property type="entry name" value="P-loop containing nucleoside triphosphate hydrolases"/>
    <property type="match status" value="1"/>
</dbReference>
<evidence type="ECO:0000256" key="2">
    <source>
        <dbReference type="ARBA" id="ARBA00023134"/>
    </source>
</evidence>
<organism evidence="5">
    <name type="scientific">Ignisphaera aggregans</name>
    <dbReference type="NCBI Taxonomy" id="334771"/>
    <lineage>
        <taxon>Archaea</taxon>
        <taxon>Thermoproteota</taxon>
        <taxon>Thermoprotei</taxon>
        <taxon>Desulfurococcales</taxon>
        <taxon>Desulfurococcaceae</taxon>
        <taxon>Ignisphaera</taxon>
    </lineage>
</organism>
<keyword evidence="2" id="KW-0342">GTP-binding</keyword>
<sequence>MEATSVNKELNSLCLDDMVRVKPTTFNDIRLKVLEIFAQKTFLPPNVRDEHKRKILRYVIKCERVFGFIAAEVSSIARLPTNLHPFYLELLNIATEDHYKDLVTSAKKIVAITSELWRDYRRKIMNSPTEEEANRNSREFVGRVLSIVRRNSKYFSYLQEITKTVRATPCIVTEWPTIIVAGMPQVGKSTLVGRISTAKPKVSPYPFTTKTVVLGHVKLREGIYLQVVDTPGILDRPVEEMNVIERKAVAALRYLNAVTVYLMDPSPDAYYGYEQQLNVLKSVESIVGKEKIMVVFNKIDRVDENRVRYCQELVKNIAGYSVKLAISALNGYNVDKLLVEALKLYDGVYGTDYHRRI</sequence>
<dbReference type="Gene3D" id="1.20.120.1190">
    <property type="match status" value="1"/>
</dbReference>
<dbReference type="AlphaFoldDB" id="A0A7C4NSW8"/>
<dbReference type="InterPro" id="IPR041623">
    <property type="entry name" value="NOG1_N"/>
</dbReference>
<dbReference type="EMBL" id="DTBD01000024">
    <property type="protein sequence ID" value="HGQ64252.1"/>
    <property type="molecule type" value="Genomic_DNA"/>
</dbReference>
<evidence type="ECO:0000313" key="4">
    <source>
        <dbReference type="EMBL" id="HGQ35584.1"/>
    </source>
</evidence>
<protein>
    <submittedName>
        <fullName evidence="5">GTP-binding protein</fullName>
    </submittedName>
</protein>
<evidence type="ECO:0000313" key="5">
    <source>
        <dbReference type="EMBL" id="HGQ64252.1"/>
    </source>
</evidence>
<comment type="caution">
    <text evidence="5">The sequence shown here is derived from an EMBL/GenBank/DDBJ whole genome shotgun (WGS) entry which is preliminary data.</text>
</comment>
<proteinExistence type="predicted"/>
<dbReference type="PANTHER" id="PTHR45759">
    <property type="entry name" value="NUCLEOLAR GTP-BINDING PROTEIN 1"/>
    <property type="match status" value="1"/>
</dbReference>
<dbReference type="InterPro" id="IPR031167">
    <property type="entry name" value="G_OBG"/>
</dbReference>
<accession>A0A7C4NSW8</accession>
<dbReference type="InterPro" id="IPR005225">
    <property type="entry name" value="Small_GTP-bd"/>
</dbReference>
<dbReference type="Pfam" id="PF06858">
    <property type="entry name" value="NOG1"/>
    <property type="match status" value="1"/>
</dbReference>
<dbReference type="EMBL" id="DTCK01000014">
    <property type="protein sequence ID" value="HGQ35584.1"/>
    <property type="molecule type" value="Genomic_DNA"/>
</dbReference>
<evidence type="ECO:0000256" key="1">
    <source>
        <dbReference type="ARBA" id="ARBA00022741"/>
    </source>
</evidence>
<dbReference type="GO" id="GO:0005525">
    <property type="term" value="F:GTP binding"/>
    <property type="evidence" value="ECO:0007669"/>
    <property type="project" value="UniProtKB-KW"/>
</dbReference>
<keyword evidence="1" id="KW-0547">Nucleotide-binding</keyword>
<dbReference type="PRINTS" id="PR00326">
    <property type="entry name" value="GTP1OBG"/>
</dbReference>